<dbReference type="RefSeq" id="WP_332519598.1">
    <property type="nucleotide sequence ID" value="NZ_JANRHA010000004.1"/>
</dbReference>
<name>A0A9X4LZV6_9ACTN</name>
<feature type="region of interest" description="Disordered" evidence="6">
    <location>
        <begin position="377"/>
        <end position="402"/>
    </location>
</feature>
<dbReference type="AlphaFoldDB" id="A0A9X4LZV6"/>
<accession>A0A9X4LZV6</accession>
<comment type="caution">
    <text evidence="9">The sequence shown here is derived from an EMBL/GenBank/DDBJ whole genome shotgun (WGS) entry which is preliminary data.</text>
</comment>
<keyword evidence="9" id="KW-0067">ATP-binding</keyword>
<evidence type="ECO:0000313" key="10">
    <source>
        <dbReference type="Proteomes" id="UP001152755"/>
    </source>
</evidence>
<gene>
    <name evidence="9" type="ORF">NVS88_07705</name>
</gene>
<dbReference type="SUPFAM" id="SSF55874">
    <property type="entry name" value="ATPase domain of HSP90 chaperone/DNA topoisomerase II/histidine kinase"/>
    <property type="match status" value="1"/>
</dbReference>
<evidence type="ECO:0000256" key="3">
    <source>
        <dbReference type="ARBA" id="ARBA00022679"/>
    </source>
</evidence>
<keyword evidence="10" id="KW-1185">Reference proteome</keyword>
<organism evidence="9 10">
    <name type="scientific">Speluncibacter jeojiensis</name>
    <dbReference type="NCBI Taxonomy" id="2710754"/>
    <lineage>
        <taxon>Bacteria</taxon>
        <taxon>Bacillati</taxon>
        <taxon>Actinomycetota</taxon>
        <taxon>Actinomycetes</taxon>
        <taxon>Mycobacteriales</taxon>
        <taxon>Speluncibacteraceae</taxon>
        <taxon>Speluncibacter</taxon>
    </lineage>
</organism>
<feature type="transmembrane region" description="Helical" evidence="7">
    <location>
        <begin position="20"/>
        <end position="43"/>
    </location>
</feature>
<feature type="transmembrane region" description="Helical" evidence="7">
    <location>
        <begin position="162"/>
        <end position="184"/>
    </location>
</feature>
<evidence type="ECO:0000256" key="1">
    <source>
        <dbReference type="ARBA" id="ARBA00000085"/>
    </source>
</evidence>
<feature type="transmembrane region" description="Helical" evidence="7">
    <location>
        <begin position="113"/>
        <end position="141"/>
    </location>
</feature>
<dbReference type="PANTHER" id="PTHR24421:SF10">
    <property type="entry name" value="NITRATE_NITRITE SENSOR PROTEIN NARQ"/>
    <property type="match status" value="1"/>
</dbReference>
<keyword evidence="9" id="KW-0547">Nucleotide-binding</keyword>
<dbReference type="GO" id="GO:0000160">
    <property type="term" value="P:phosphorelay signal transduction system"/>
    <property type="evidence" value="ECO:0007669"/>
    <property type="project" value="UniProtKB-KW"/>
</dbReference>
<sequence>MVTGSRATHALTGPAEHRVLRMAAALIAAGYLAFLVVSAPLILTQRPMLAAWYTPVAVTIVFGPPLLLVVAALRSGPTAIRRLSTVVAATLLVAAAFWLPALHDPAVPDSDHIWLLPVLTIATVAAAIGMPPLWAIGYLLLTCPLLQFADRQSALDRSSVDIATGTLLVLLSCGLSMAAAIGIIHSMRLLDRSRALTRQRAAEAAAAEALAAERERIDALIHDSVLSTLLDASRRENDAVLTAQAGRALDALDRLRTGVAAGDALTVDQLVTLLRASATEIDEDIVVQVRRNPGSAGLRVPHTAATTIGAALAEAVRNVVRHADRPGAPSHRSVEVSLSADAVLVDVVDDGPGFDPDTVRPHRLGLRVSIRGRMRQLPGGHADVHSSPGAGTRVRLGWRAQP</sequence>
<dbReference type="InterPro" id="IPR050482">
    <property type="entry name" value="Sensor_HK_TwoCompSys"/>
</dbReference>
<comment type="catalytic activity">
    <reaction evidence="1">
        <text>ATP + protein L-histidine = ADP + protein N-phospho-L-histidine.</text>
        <dbReference type="EC" id="2.7.13.3"/>
    </reaction>
</comment>
<evidence type="ECO:0000256" key="7">
    <source>
        <dbReference type="SAM" id="Phobius"/>
    </source>
</evidence>
<feature type="domain" description="Histidine kinase/HSP90-like ATPase" evidence="8">
    <location>
        <begin position="308"/>
        <end position="397"/>
    </location>
</feature>
<evidence type="ECO:0000313" key="9">
    <source>
        <dbReference type="EMBL" id="MDG3014440.1"/>
    </source>
</evidence>
<dbReference type="Gene3D" id="3.30.565.10">
    <property type="entry name" value="Histidine kinase-like ATPase, C-terminal domain"/>
    <property type="match status" value="1"/>
</dbReference>
<feature type="transmembrane region" description="Helical" evidence="7">
    <location>
        <begin position="49"/>
        <end position="71"/>
    </location>
</feature>
<dbReference type="InterPro" id="IPR036890">
    <property type="entry name" value="HATPase_C_sf"/>
</dbReference>
<dbReference type="GO" id="GO:0005524">
    <property type="term" value="F:ATP binding"/>
    <property type="evidence" value="ECO:0007669"/>
    <property type="project" value="UniProtKB-KW"/>
</dbReference>
<feature type="transmembrane region" description="Helical" evidence="7">
    <location>
        <begin position="83"/>
        <end position="101"/>
    </location>
</feature>
<reference evidence="9" key="1">
    <citation type="submission" date="2022-08" db="EMBL/GenBank/DDBJ databases">
        <title>Genome analysis of Corynebacteriales strain.</title>
        <authorList>
            <person name="Lee S.D."/>
        </authorList>
    </citation>
    <scope>NUCLEOTIDE SEQUENCE</scope>
    <source>
        <strain evidence="9">D3-21</strain>
    </source>
</reference>
<keyword evidence="5" id="KW-0902">Two-component regulatory system</keyword>
<proteinExistence type="predicted"/>
<keyword evidence="3" id="KW-0808">Transferase</keyword>
<keyword evidence="7" id="KW-1133">Transmembrane helix</keyword>
<keyword evidence="4" id="KW-0418">Kinase</keyword>
<evidence type="ECO:0000259" key="8">
    <source>
        <dbReference type="Pfam" id="PF02518"/>
    </source>
</evidence>
<dbReference type="PANTHER" id="PTHR24421">
    <property type="entry name" value="NITRATE/NITRITE SENSOR PROTEIN NARX-RELATED"/>
    <property type="match status" value="1"/>
</dbReference>
<dbReference type="EMBL" id="JANRHA010000004">
    <property type="protein sequence ID" value="MDG3014440.1"/>
    <property type="molecule type" value="Genomic_DNA"/>
</dbReference>
<protein>
    <recommendedName>
        <fullName evidence="2">histidine kinase</fullName>
        <ecNumber evidence="2">2.7.13.3</ecNumber>
    </recommendedName>
</protein>
<evidence type="ECO:0000256" key="6">
    <source>
        <dbReference type="SAM" id="MobiDB-lite"/>
    </source>
</evidence>
<dbReference type="Pfam" id="PF02518">
    <property type="entry name" value="HATPase_c"/>
    <property type="match status" value="1"/>
</dbReference>
<evidence type="ECO:0000256" key="4">
    <source>
        <dbReference type="ARBA" id="ARBA00022777"/>
    </source>
</evidence>
<keyword evidence="7" id="KW-0812">Transmembrane</keyword>
<evidence type="ECO:0000256" key="5">
    <source>
        <dbReference type="ARBA" id="ARBA00023012"/>
    </source>
</evidence>
<dbReference type="EC" id="2.7.13.3" evidence="2"/>
<dbReference type="GO" id="GO:0004673">
    <property type="term" value="F:protein histidine kinase activity"/>
    <property type="evidence" value="ECO:0007669"/>
    <property type="project" value="UniProtKB-EC"/>
</dbReference>
<dbReference type="Proteomes" id="UP001152755">
    <property type="component" value="Unassembled WGS sequence"/>
</dbReference>
<evidence type="ECO:0000256" key="2">
    <source>
        <dbReference type="ARBA" id="ARBA00012438"/>
    </source>
</evidence>
<dbReference type="InterPro" id="IPR003594">
    <property type="entry name" value="HATPase_dom"/>
</dbReference>
<keyword evidence="7" id="KW-0472">Membrane</keyword>